<reference evidence="2" key="1">
    <citation type="submission" date="2022-11" db="UniProtKB">
        <authorList>
            <consortium name="WormBaseParasite"/>
        </authorList>
    </citation>
    <scope>IDENTIFICATION</scope>
</reference>
<sequence length="247" mass="29056">MSSNDLLKTDKEFFGEMEKLDFQEKQLKLDEKIIYDQDFINPQKNIKERLNFAEKEISDQDFIDPLETLDVLQRLNLAENEIFRLKAELKIKEDLIENLLQPIYAKILKKEKQGENLSELLSNINEHISKALNRSIENPSFSPSNVNQFQWHGKHHAMLIMKFDSRLTAIRVQKAATKIQKSAECYRTIVIRQDYSTSELKLLSLLWNEVNERNKKEGMFAWTVKSFRIVKSDHPGPLINKPFNENF</sequence>
<evidence type="ECO:0000313" key="1">
    <source>
        <dbReference type="Proteomes" id="UP000887578"/>
    </source>
</evidence>
<dbReference type="WBParaSite" id="PDA_v2.g11156.t1">
    <property type="protein sequence ID" value="PDA_v2.g11156.t1"/>
    <property type="gene ID" value="PDA_v2.g11156"/>
</dbReference>
<accession>A0A914P1R1</accession>
<dbReference type="Proteomes" id="UP000887578">
    <property type="component" value="Unplaced"/>
</dbReference>
<proteinExistence type="predicted"/>
<dbReference type="AlphaFoldDB" id="A0A914P1R1"/>
<organism evidence="1 2">
    <name type="scientific">Panagrolaimus davidi</name>
    <dbReference type="NCBI Taxonomy" id="227884"/>
    <lineage>
        <taxon>Eukaryota</taxon>
        <taxon>Metazoa</taxon>
        <taxon>Ecdysozoa</taxon>
        <taxon>Nematoda</taxon>
        <taxon>Chromadorea</taxon>
        <taxon>Rhabditida</taxon>
        <taxon>Tylenchina</taxon>
        <taxon>Panagrolaimomorpha</taxon>
        <taxon>Panagrolaimoidea</taxon>
        <taxon>Panagrolaimidae</taxon>
        <taxon>Panagrolaimus</taxon>
    </lineage>
</organism>
<evidence type="ECO:0000313" key="2">
    <source>
        <dbReference type="WBParaSite" id="PDA_v2.g11156.t1"/>
    </source>
</evidence>
<name>A0A914P1R1_9BILA</name>
<keyword evidence="1" id="KW-1185">Reference proteome</keyword>
<protein>
    <submittedName>
        <fullName evidence="2">Uncharacterized protein</fullName>
    </submittedName>
</protein>